<evidence type="ECO:0000313" key="2">
    <source>
        <dbReference type="Proteomes" id="UP001178508"/>
    </source>
</evidence>
<sequence>MATVRINGRTSFFCVFIRAAFVPGVCSVIVCGSQGTFTLSAEPRPPSSLRGPRGDFICREKSMNSELQDRLINQSIDQVPYIG</sequence>
<evidence type="ECO:0000313" key="1">
    <source>
        <dbReference type="EMBL" id="CAJ1059458.1"/>
    </source>
</evidence>
<dbReference type="AlphaFoldDB" id="A0AAV1FEC9"/>
<proteinExistence type="predicted"/>
<keyword evidence="2" id="KW-1185">Reference proteome</keyword>
<dbReference type="EMBL" id="OY660870">
    <property type="protein sequence ID" value="CAJ1059458.1"/>
    <property type="molecule type" value="Genomic_DNA"/>
</dbReference>
<gene>
    <name evidence="1" type="ORF">XNOV1_A043066</name>
</gene>
<reference evidence="1" key="1">
    <citation type="submission" date="2023-08" db="EMBL/GenBank/DDBJ databases">
        <authorList>
            <person name="Alioto T."/>
            <person name="Alioto T."/>
            <person name="Gomez Garrido J."/>
        </authorList>
    </citation>
    <scope>NUCLEOTIDE SEQUENCE</scope>
</reference>
<protein>
    <submittedName>
        <fullName evidence="1">Uncharacterized protein</fullName>
    </submittedName>
</protein>
<accession>A0AAV1FEC9</accession>
<organism evidence="1 2">
    <name type="scientific">Xyrichtys novacula</name>
    <name type="common">Pearly razorfish</name>
    <name type="synonym">Hemipteronotus novacula</name>
    <dbReference type="NCBI Taxonomy" id="13765"/>
    <lineage>
        <taxon>Eukaryota</taxon>
        <taxon>Metazoa</taxon>
        <taxon>Chordata</taxon>
        <taxon>Craniata</taxon>
        <taxon>Vertebrata</taxon>
        <taxon>Euteleostomi</taxon>
        <taxon>Actinopterygii</taxon>
        <taxon>Neopterygii</taxon>
        <taxon>Teleostei</taxon>
        <taxon>Neoteleostei</taxon>
        <taxon>Acanthomorphata</taxon>
        <taxon>Eupercaria</taxon>
        <taxon>Labriformes</taxon>
        <taxon>Labridae</taxon>
        <taxon>Xyrichtys</taxon>
    </lineage>
</organism>
<name>A0AAV1FEC9_XYRNO</name>
<dbReference type="Proteomes" id="UP001178508">
    <property type="component" value="Chromosome 7"/>
</dbReference>